<organism evidence="2 3">
    <name type="scientific">Pullulanibacillus camelliae</name>
    <dbReference type="NCBI Taxonomy" id="1707096"/>
    <lineage>
        <taxon>Bacteria</taxon>
        <taxon>Bacillati</taxon>
        <taxon>Bacillota</taxon>
        <taxon>Bacilli</taxon>
        <taxon>Bacillales</taxon>
        <taxon>Sporolactobacillaceae</taxon>
        <taxon>Pullulanibacillus</taxon>
    </lineage>
</organism>
<evidence type="ECO:0000313" key="2">
    <source>
        <dbReference type="EMBL" id="GGE56521.1"/>
    </source>
</evidence>
<dbReference type="AlphaFoldDB" id="A0A8J3E135"/>
<comment type="caution">
    <text evidence="2">The sequence shown here is derived from an EMBL/GenBank/DDBJ whole genome shotgun (WGS) entry which is preliminary data.</text>
</comment>
<protein>
    <submittedName>
        <fullName evidence="2">Uncharacterized protein</fullName>
    </submittedName>
</protein>
<gene>
    <name evidence="2" type="ORF">GCM10011391_39280</name>
</gene>
<keyword evidence="1" id="KW-1133">Transmembrane helix</keyword>
<evidence type="ECO:0000313" key="3">
    <source>
        <dbReference type="Proteomes" id="UP000628775"/>
    </source>
</evidence>
<evidence type="ECO:0000256" key="1">
    <source>
        <dbReference type="SAM" id="Phobius"/>
    </source>
</evidence>
<proteinExistence type="predicted"/>
<dbReference type="Proteomes" id="UP000628775">
    <property type="component" value="Unassembled WGS sequence"/>
</dbReference>
<reference evidence="2" key="2">
    <citation type="submission" date="2020-09" db="EMBL/GenBank/DDBJ databases">
        <authorList>
            <person name="Sun Q."/>
            <person name="Zhou Y."/>
        </authorList>
    </citation>
    <scope>NUCLEOTIDE SEQUENCE</scope>
    <source>
        <strain evidence="2">CGMCC 1.15371</strain>
    </source>
</reference>
<sequence length="40" mass="4495">MRMNQHTDERKMTKGDFFMNIVGVAIVSGIIALAIEVNPF</sequence>
<keyword evidence="1" id="KW-0472">Membrane</keyword>
<dbReference type="EMBL" id="BMIR01000036">
    <property type="protein sequence ID" value="GGE56521.1"/>
    <property type="molecule type" value="Genomic_DNA"/>
</dbReference>
<keyword evidence="3" id="KW-1185">Reference proteome</keyword>
<feature type="transmembrane region" description="Helical" evidence="1">
    <location>
        <begin position="17"/>
        <end position="35"/>
    </location>
</feature>
<accession>A0A8J3E135</accession>
<reference evidence="2" key="1">
    <citation type="journal article" date="2014" name="Int. J. Syst. Evol. Microbiol.">
        <title>Complete genome sequence of Corynebacterium casei LMG S-19264T (=DSM 44701T), isolated from a smear-ripened cheese.</title>
        <authorList>
            <consortium name="US DOE Joint Genome Institute (JGI-PGF)"/>
            <person name="Walter F."/>
            <person name="Albersmeier A."/>
            <person name="Kalinowski J."/>
            <person name="Ruckert C."/>
        </authorList>
    </citation>
    <scope>NUCLEOTIDE SEQUENCE</scope>
    <source>
        <strain evidence="2">CGMCC 1.15371</strain>
    </source>
</reference>
<keyword evidence="1" id="KW-0812">Transmembrane</keyword>
<name>A0A8J3E135_9BACL</name>